<proteinExistence type="predicted"/>
<reference evidence="1 2" key="1">
    <citation type="submission" date="2024-06" db="EMBL/GenBank/DDBJ databases">
        <title>The Natural Products Discovery Center: Release of the First 8490 Sequenced Strains for Exploring Actinobacteria Biosynthetic Diversity.</title>
        <authorList>
            <person name="Kalkreuter E."/>
            <person name="Kautsar S.A."/>
            <person name="Yang D."/>
            <person name="Bader C.D."/>
            <person name="Teijaro C.N."/>
            <person name="Fluegel L."/>
            <person name="Davis C.M."/>
            <person name="Simpson J.R."/>
            <person name="Lauterbach L."/>
            <person name="Steele A.D."/>
            <person name="Gui C."/>
            <person name="Meng S."/>
            <person name="Li G."/>
            <person name="Viehrig K."/>
            <person name="Ye F."/>
            <person name="Su P."/>
            <person name="Kiefer A.F."/>
            <person name="Nichols A."/>
            <person name="Cepeda A.J."/>
            <person name="Yan W."/>
            <person name="Fan B."/>
            <person name="Jiang Y."/>
            <person name="Adhikari A."/>
            <person name="Zheng C.-J."/>
            <person name="Schuster L."/>
            <person name="Cowan T.M."/>
            <person name="Smanski M.J."/>
            <person name="Chevrette M.G."/>
            <person name="De Carvalho L.P.S."/>
            <person name="Shen B."/>
        </authorList>
    </citation>
    <scope>NUCLEOTIDE SEQUENCE [LARGE SCALE GENOMIC DNA]</scope>
    <source>
        <strain evidence="1 2">NPDC050100</strain>
    </source>
</reference>
<gene>
    <name evidence="1" type="ORF">AB0I59_27190</name>
</gene>
<dbReference type="EMBL" id="JBFALK010000016">
    <property type="protein sequence ID" value="MEV0972302.1"/>
    <property type="molecule type" value="Genomic_DNA"/>
</dbReference>
<keyword evidence="2" id="KW-1185">Reference proteome</keyword>
<comment type="caution">
    <text evidence="1">The sequence shown here is derived from an EMBL/GenBank/DDBJ whole genome shotgun (WGS) entry which is preliminary data.</text>
</comment>
<sequence length="205" mass="22904">MADIQHVLPEHDQHGLLVAHGFDESFFGLWVERDDLDELAELLRLDPRSRRDVRLGEEAATMTDWSVPLDEKDSLWIGPHSPGWSVVISTSGPQTGGWWLSSGNRGMFVVGWHRDIDGLSDLDYYRDGNVVAEIPAFPNGELLPGPVFEPYAHGLPRDGDPNEGEERLAHAFLTIVGRITGRFLDEDWFRTPGRAYGFPSVDAQG</sequence>
<dbReference type="Proteomes" id="UP001551675">
    <property type="component" value="Unassembled WGS sequence"/>
</dbReference>
<evidence type="ECO:0000313" key="2">
    <source>
        <dbReference type="Proteomes" id="UP001551675"/>
    </source>
</evidence>
<organism evidence="1 2">
    <name type="scientific">Microtetraspora glauca</name>
    <dbReference type="NCBI Taxonomy" id="1996"/>
    <lineage>
        <taxon>Bacteria</taxon>
        <taxon>Bacillati</taxon>
        <taxon>Actinomycetota</taxon>
        <taxon>Actinomycetes</taxon>
        <taxon>Streptosporangiales</taxon>
        <taxon>Streptosporangiaceae</taxon>
        <taxon>Microtetraspora</taxon>
    </lineage>
</organism>
<dbReference type="RefSeq" id="WP_358137314.1">
    <property type="nucleotide sequence ID" value="NZ_JBFALK010000016.1"/>
</dbReference>
<protein>
    <submittedName>
        <fullName evidence="1">Uncharacterized protein</fullName>
    </submittedName>
</protein>
<name>A0ABV3GKY5_MICGL</name>
<evidence type="ECO:0000313" key="1">
    <source>
        <dbReference type="EMBL" id="MEV0972302.1"/>
    </source>
</evidence>
<accession>A0ABV3GKY5</accession>